<keyword evidence="1 6" id="KW-0645">Protease</keyword>
<gene>
    <name evidence="10" type="ORF">DQ226_07005</name>
</gene>
<proteinExistence type="inferred from homology"/>
<keyword evidence="2" id="KW-0479">Metal-binding</keyword>
<evidence type="ECO:0000256" key="8">
    <source>
        <dbReference type="SAM" id="Phobius"/>
    </source>
</evidence>
<keyword evidence="8" id="KW-0812">Transmembrane</keyword>
<sequence>MSTGAVGLLLAGVALALAWPVPVLLARARWPMHAPARALLLWQAIGLAGGVSMIGALALIGRAVAPIHSLAAVVPAILLGCYLLAHLGATVVQVTRQRRRHLTLLQLLTAPHPTRARTRVIDEAAPVAYCIPRGAGSVTVLSQGLLDNLDPDELEAVIAHERAHVEQRHDILQLAFRAWRSALPGLPTAVLAETEVAAMVEMLADDQARREVRDEVVARAILRVGAADGSGETDSVGDDDRSGSSRNERGCGHQASCRGGRMSDRLRRLGAPAPGHE</sequence>
<keyword evidence="8" id="KW-1133">Transmembrane helix</keyword>
<dbReference type="InterPro" id="IPR052173">
    <property type="entry name" value="Beta-lactam_resp_regulator"/>
</dbReference>
<dbReference type="CDD" id="cd07326">
    <property type="entry name" value="M56_BlaR1_MecR1_like"/>
    <property type="match status" value="1"/>
</dbReference>
<evidence type="ECO:0000256" key="3">
    <source>
        <dbReference type="ARBA" id="ARBA00022801"/>
    </source>
</evidence>
<keyword evidence="4 6" id="KW-0862">Zinc</keyword>
<dbReference type="PANTHER" id="PTHR34978:SF3">
    <property type="entry name" value="SLR0241 PROTEIN"/>
    <property type="match status" value="1"/>
</dbReference>
<comment type="cofactor">
    <cofactor evidence="6">
        <name>Zn(2+)</name>
        <dbReference type="ChEBI" id="CHEBI:29105"/>
    </cofactor>
    <text evidence="6">Binds 1 zinc ion per subunit.</text>
</comment>
<dbReference type="PANTHER" id="PTHR34978">
    <property type="entry name" value="POSSIBLE SENSOR-TRANSDUCER PROTEIN BLAR"/>
    <property type="match status" value="1"/>
</dbReference>
<keyword evidence="5 6" id="KW-0482">Metalloprotease</keyword>
<comment type="similarity">
    <text evidence="6">Belongs to the peptidase M48 family.</text>
</comment>
<reference evidence="10 11" key="1">
    <citation type="submission" date="2018-06" db="EMBL/GenBank/DDBJ databases">
        <title>Whole genome sequencing of four bacterial strains from South Shetland trench revealing bio-synthetic gene clusters.</title>
        <authorList>
            <person name="Abdel-Mageed W.M."/>
            <person name="Lehri B."/>
            <person name="Jarmusch S.A."/>
            <person name="Miranda K."/>
            <person name="Goodfellow M."/>
            <person name="Jaspars M."/>
            <person name="Karlyshev A.V."/>
        </authorList>
    </citation>
    <scope>NUCLEOTIDE SEQUENCE [LARGE SCALE GENOMIC DNA]</scope>
    <source>
        <strain evidence="10 11">SST1</strain>
    </source>
</reference>
<dbReference type="Gene3D" id="3.30.2010.10">
    <property type="entry name" value="Metalloproteases ('zincins'), catalytic domain"/>
    <property type="match status" value="1"/>
</dbReference>
<feature type="transmembrane region" description="Helical" evidence="8">
    <location>
        <begin position="38"/>
        <end position="61"/>
    </location>
</feature>
<dbReference type="EMBL" id="QNTT01000014">
    <property type="protein sequence ID" value="RBA37306.1"/>
    <property type="molecule type" value="Genomic_DNA"/>
</dbReference>
<feature type="transmembrane region" description="Helical" evidence="8">
    <location>
        <begin position="67"/>
        <end position="92"/>
    </location>
</feature>
<evidence type="ECO:0000313" key="10">
    <source>
        <dbReference type="EMBL" id="RBA37306.1"/>
    </source>
</evidence>
<protein>
    <submittedName>
        <fullName evidence="10">M56 family peptidase</fullName>
    </submittedName>
</protein>
<accession>A0A365PBK1</accession>
<dbReference type="Proteomes" id="UP000252187">
    <property type="component" value="Unassembled WGS sequence"/>
</dbReference>
<dbReference type="Pfam" id="PF01435">
    <property type="entry name" value="Peptidase_M48"/>
    <property type="match status" value="1"/>
</dbReference>
<evidence type="ECO:0000259" key="9">
    <source>
        <dbReference type="Pfam" id="PF01435"/>
    </source>
</evidence>
<evidence type="ECO:0000256" key="4">
    <source>
        <dbReference type="ARBA" id="ARBA00022833"/>
    </source>
</evidence>
<keyword evidence="3 6" id="KW-0378">Hydrolase</keyword>
<evidence type="ECO:0000256" key="6">
    <source>
        <dbReference type="RuleBase" id="RU003983"/>
    </source>
</evidence>
<evidence type="ECO:0000256" key="7">
    <source>
        <dbReference type="SAM" id="MobiDB-lite"/>
    </source>
</evidence>
<feature type="transmembrane region" description="Helical" evidence="8">
    <location>
        <begin position="6"/>
        <end position="26"/>
    </location>
</feature>
<evidence type="ECO:0000256" key="2">
    <source>
        <dbReference type="ARBA" id="ARBA00022723"/>
    </source>
</evidence>
<dbReference type="AlphaFoldDB" id="A0A365PBK1"/>
<dbReference type="GO" id="GO:0004222">
    <property type="term" value="F:metalloendopeptidase activity"/>
    <property type="evidence" value="ECO:0007669"/>
    <property type="project" value="InterPro"/>
</dbReference>
<organism evidence="10 11">
    <name type="scientific">Dietzia maris</name>
    <dbReference type="NCBI Taxonomy" id="37915"/>
    <lineage>
        <taxon>Bacteria</taxon>
        <taxon>Bacillati</taxon>
        <taxon>Actinomycetota</taxon>
        <taxon>Actinomycetes</taxon>
        <taxon>Mycobacteriales</taxon>
        <taxon>Dietziaceae</taxon>
        <taxon>Dietzia</taxon>
    </lineage>
</organism>
<feature type="compositionally biased region" description="Basic and acidic residues" evidence="7">
    <location>
        <begin position="238"/>
        <end position="251"/>
    </location>
</feature>
<evidence type="ECO:0000256" key="1">
    <source>
        <dbReference type="ARBA" id="ARBA00022670"/>
    </source>
</evidence>
<keyword evidence="8" id="KW-0472">Membrane</keyword>
<feature type="domain" description="Peptidase M48" evidence="9">
    <location>
        <begin position="103"/>
        <end position="176"/>
    </location>
</feature>
<dbReference type="GO" id="GO:0046872">
    <property type="term" value="F:metal ion binding"/>
    <property type="evidence" value="ECO:0007669"/>
    <property type="project" value="UniProtKB-KW"/>
</dbReference>
<dbReference type="GO" id="GO:0006508">
    <property type="term" value="P:proteolysis"/>
    <property type="evidence" value="ECO:0007669"/>
    <property type="project" value="UniProtKB-KW"/>
</dbReference>
<name>A0A365PBK1_9ACTN</name>
<feature type="region of interest" description="Disordered" evidence="7">
    <location>
        <begin position="228"/>
        <end position="277"/>
    </location>
</feature>
<comment type="caution">
    <text evidence="10">The sequence shown here is derived from an EMBL/GenBank/DDBJ whole genome shotgun (WGS) entry which is preliminary data.</text>
</comment>
<evidence type="ECO:0000256" key="5">
    <source>
        <dbReference type="ARBA" id="ARBA00023049"/>
    </source>
</evidence>
<dbReference type="InterPro" id="IPR001915">
    <property type="entry name" value="Peptidase_M48"/>
</dbReference>
<evidence type="ECO:0000313" key="11">
    <source>
        <dbReference type="Proteomes" id="UP000252187"/>
    </source>
</evidence>